<dbReference type="RefSeq" id="WP_201244039.1">
    <property type="nucleotide sequence ID" value="NZ_NHSF01000020.1"/>
</dbReference>
<dbReference type="AlphaFoldDB" id="A0AAJ0UE17"/>
<gene>
    <name evidence="5" type="ORF">CCR82_03620</name>
</gene>
<dbReference type="Proteomes" id="UP001296967">
    <property type="component" value="Unassembled WGS sequence"/>
</dbReference>
<dbReference type="GO" id="GO:0016616">
    <property type="term" value="F:oxidoreductase activity, acting on the CH-OH group of donors, NAD or NADP as acceptor"/>
    <property type="evidence" value="ECO:0007669"/>
    <property type="project" value="InterPro"/>
</dbReference>
<dbReference type="InterPro" id="IPR045313">
    <property type="entry name" value="CBR1-like"/>
</dbReference>
<dbReference type="CDD" id="cd05324">
    <property type="entry name" value="carb_red_PTCR-like_SDR_c"/>
    <property type="match status" value="1"/>
</dbReference>
<keyword evidence="6" id="KW-1185">Reference proteome</keyword>
<dbReference type="InterPro" id="IPR036291">
    <property type="entry name" value="NAD(P)-bd_dom_sf"/>
</dbReference>
<organism evidence="5 6">
    <name type="scientific">Halochromatium salexigens</name>
    <name type="common">Chromatium salexigens</name>
    <dbReference type="NCBI Taxonomy" id="49447"/>
    <lineage>
        <taxon>Bacteria</taxon>
        <taxon>Pseudomonadati</taxon>
        <taxon>Pseudomonadota</taxon>
        <taxon>Gammaproteobacteria</taxon>
        <taxon>Chromatiales</taxon>
        <taxon>Chromatiaceae</taxon>
        <taxon>Halochromatium</taxon>
    </lineage>
</organism>
<evidence type="ECO:0000256" key="2">
    <source>
        <dbReference type="ARBA" id="ARBA00022857"/>
    </source>
</evidence>
<protein>
    <submittedName>
        <fullName evidence="5">Short-chain dehydrogenase</fullName>
    </submittedName>
</protein>
<dbReference type="PRINTS" id="PR00081">
    <property type="entry name" value="GDHRDH"/>
</dbReference>
<proteinExistence type="inferred from homology"/>
<evidence type="ECO:0000256" key="3">
    <source>
        <dbReference type="ARBA" id="ARBA00023002"/>
    </source>
</evidence>
<dbReference type="PRINTS" id="PR00080">
    <property type="entry name" value="SDRFAMILY"/>
</dbReference>
<evidence type="ECO:0000313" key="6">
    <source>
        <dbReference type="Proteomes" id="UP001296967"/>
    </source>
</evidence>
<dbReference type="InterPro" id="IPR002347">
    <property type="entry name" value="SDR_fam"/>
</dbReference>
<reference evidence="5" key="2">
    <citation type="journal article" date="2020" name="Microorganisms">
        <title>Osmotic Adaptation and Compatible Solute Biosynthesis of Phototrophic Bacteria as Revealed from Genome Analyses.</title>
        <authorList>
            <person name="Imhoff J.F."/>
            <person name="Rahn T."/>
            <person name="Kunzel S."/>
            <person name="Keller A."/>
            <person name="Neulinger S.C."/>
        </authorList>
    </citation>
    <scope>NUCLEOTIDE SEQUENCE</scope>
    <source>
        <strain evidence="5">DSM 4395</strain>
    </source>
</reference>
<name>A0AAJ0UE17_HALSE</name>
<dbReference type="Pfam" id="PF00106">
    <property type="entry name" value="adh_short"/>
    <property type="match status" value="1"/>
</dbReference>
<dbReference type="PANTHER" id="PTHR43490">
    <property type="entry name" value="(+)-NEOMENTHOL DEHYDROGENASE"/>
    <property type="match status" value="1"/>
</dbReference>
<accession>A0AAJ0UE17</accession>
<dbReference type="PANTHER" id="PTHR43490:SF99">
    <property type="entry name" value="SHORT-CHAIN DEHYDROGENASE_REDUCTASE"/>
    <property type="match status" value="1"/>
</dbReference>
<comment type="caution">
    <text evidence="5">The sequence shown here is derived from an EMBL/GenBank/DDBJ whole genome shotgun (WGS) entry which is preliminary data.</text>
</comment>
<dbReference type="Gene3D" id="3.40.50.720">
    <property type="entry name" value="NAD(P)-binding Rossmann-like Domain"/>
    <property type="match status" value="1"/>
</dbReference>
<dbReference type="EMBL" id="NHSF01000020">
    <property type="protein sequence ID" value="MBK5929646.1"/>
    <property type="molecule type" value="Genomic_DNA"/>
</dbReference>
<keyword evidence="2" id="KW-0521">NADP</keyword>
<evidence type="ECO:0000256" key="1">
    <source>
        <dbReference type="ARBA" id="ARBA00006484"/>
    </source>
</evidence>
<dbReference type="SUPFAM" id="SSF51735">
    <property type="entry name" value="NAD(P)-binding Rossmann-fold domains"/>
    <property type="match status" value="1"/>
</dbReference>
<reference evidence="5" key="1">
    <citation type="submission" date="2017-05" db="EMBL/GenBank/DDBJ databases">
        <authorList>
            <person name="Imhoff J.F."/>
            <person name="Rahn T."/>
            <person name="Kuenzel S."/>
            <person name="Neulinger S.C."/>
        </authorList>
    </citation>
    <scope>NUCLEOTIDE SEQUENCE</scope>
    <source>
        <strain evidence="5">DSM 4395</strain>
    </source>
</reference>
<evidence type="ECO:0000256" key="4">
    <source>
        <dbReference type="RuleBase" id="RU000363"/>
    </source>
</evidence>
<sequence length="238" mass="25525">MPDQPVAIVTGAYRGLGYETCRQLAQQGYRVVLGARRGAEGQAAVDALVQEGLTVSFDLLDVTDETSRLGLRDRIQQEFGRLDVLVNNAGIFPDPAPGDPQSSILQADLEPMRRAFETNTLAALRLCQLLIPLMNSEGRIVNIASGMGQLSDMNGFCPAYRLSKTALNAVTRIFADELGADSGIKINSVCPGWVRTEMGGSNAHLSIEEGVKGILWAATLPADGPSGGFFRHGEPIPW</sequence>
<comment type="similarity">
    <text evidence="1 4">Belongs to the short-chain dehydrogenases/reductases (SDR) family.</text>
</comment>
<keyword evidence="3" id="KW-0560">Oxidoreductase</keyword>
<evidence type="ECO:0000313" key="5">
    <source>
        <dbReference type="EMBL" id="MBK5929646.1"/>
    </source>
</evidence>